<dbReference type="SMART" id="SM00342">
    <property type="entry name" value="HTH_ARAC"/>
    <property type="match status" value="1"/>
</dbReference>
<dbReference type="InterPro" id="IPR009057">
    <property type="entry name" value="Homeodomain-like_sf"/>
</dbReference>
<name>A0A5C8K5G8_9BACT</name>
<dbReference type="PROSITE" id="PS01124">
    <property type="entry name" value="HTH_ARAC_FAMILY_2"/>
    <property type="match status" value="1"/>
</dbReference>
<dbReference type="GO" id="GO:0043565">
    <property type="term" value="F:sequence-specific DNA binding"/>
    <property type="evidence" value="ECO:0007669"/>
    <property type="project" value="InterPro"/>
</dbReference>
<reference evidence="5 6" key="1">
    <citation type="submission" date="2019-08" db="EMBL/GenBank/DDBJ databases">
        <authorList>
            <person name="Shi S."/>
        </authorList>
    </citation>
    <scope>NUCLEOTIDE SEQUENCE [LARGE SCALE GENOMIC DNA]</scope>
    <source>
        <strain evidence="5 6">GY10130</strain>
    </source>
</reference>
<proteinExistence type="predicted"/>
<evidence type="ECO:0000256" key="1">
    <source>
        <dbReference type="ARBA" id="ARBA00023015"/>
    </source>
</evidence>
<gene>
    <name evidence="5" type="ORF">FVR03_11810</name>
</gene>
<organism evidence="5 6">
    <name type="scientific">Pontibacter qinzhouensis</name>
    <dbReference type="NCBI Taxonomy" id="2603253"/>
    <lineage>
        <taxon>Bacteria</taxon>
        <taxon>Pseudomonadati</taxon>
        <taxon>Bacteroidota</taxon>
        <taxon>Cytophagia</taxon>
        <taxon>Cytophagales</taxon>
        <taxon>Hymenobacteraceae</taxon>
        <taxon>Pontibacter</taxon>
    </lineage>
</organism>
<dbReference type="Gene3D" id="1.10.10.60">
    <property type="entry name" value="Homeodomain-like"/>
    <property type="match status" value="1"/>
</dbReference>
<dbReference type="EMBL" id="VRTY01000039">
    <property type="protein sequence ID" value="TXK45867.1"/>
    <property type="molecule type" value="Genomic_DNA"/>
</dbReference>
<dbReference type="PROSITE" id="PS00041">
    <property type="entry name" value="HTH_ARAC_FAMILY_1"/>
    <property type="match status" value="1"/>
</dbReference>
<evidence type="ECO:0000313" key="5">
    <source>
        <dbReference type="EMBL" id="TXK45867.1"/>
    </source>
</evidence>
<dbReference type="OrthoDB" id="952277at2"/>
<dbReference type="GO" id="GO:0003700">
    <property type="term" value="F:DNA-binding transcription factor activity"/>
    <property type="evidence" value="ECO:0007669"/>
    <property type="project" value="InterPro"/>
</dbReference>
<evidence type="ECO:0000313" key="6">
    <source>
        <dbReference type="Proteomes" id="UP000321926"/>
    </source>
</evidence>
<dbReference type="Gene3D" id="3.30.70.100">
    <property type="match status" value="1"/>
</dbReference>
<comment type="caution">
    <text evidence="5">The sequence shown here is derived from an EMBL/GenBank/DDBJ whole genome shotgun (WGS) entry which is preliminary data.</text>
</comment>
<evidence type="ECO:0000259" key="4">
    <source>
        <dbReference type="PROSITE" id="PS01124"/>
    </source>
</evidence>
<feature type="domain" description="HTH araC/xylS-type" evidence="4">
    <location>
        <begin position="104"/>
        <end position="183"/>
    </location>
</feature>
<accession>A0A5C8K5G8</accession>
<dbReference type="PANTHER" id="PTHR43280:SF10">
    <property type="entry name" value="REGULATORY PROTEIN POCR"/>
    <property type="match status" value="1"/>
</dbReference>
<protein>
    <submittedName>
        <fullName evidence="5">AraC family transcriptional regulator</fullName>
    </submittedName>
</protein>
<evidence type="ECO:0000256" key="3">
    <source>
        <dbReference type="ARBA" id="ARBA00023163"/>
    </source>
</evidence>
<sequence>MSNESLHCKVLRIKNMVCPRCIMVVRDELESLGLQVLEVELGKAVVNESDKVAETAIEASLARKGFELLHDKREELVEAVKVAVIDVIYSGKVSTLATNLSTYLAEALGKDYSTISTAFKASEGIALSRYIVLQKVEHIKELLTYDELPLSVIATKLGYKSLQHLSRQFKEVTGTTLNMYKRQDNGGRLPIDNLY</sequence>
<dbReference type="AlphaFoldDB" id="A0A5C8K5G8"/>
<keyword evidence="6" id="KW-1185">Reference proteome</keyword>
<evidence type="ECO:0000256" key="2">
    <source>
        <dbReference type="ARBA" id="ARBA00023125"/>
    </source>
</evidence>
<dbReference type="PANTHER" id="PTHR43280">
    <property type="entry name" value="ARAC-FAMILY TRANSCRIPTIONAL REGULATOR"/>
    <property type="match status" value="1"/>
</dbReference>
<dbReference type="SUPFAM" id="SSF46689">
    <property type="entry name" value="Homeodomain-like"/>
    <property type="match status" value="1"/>
</dbReference>
<dbReference type="Proteomes" id="UP000321926">
    <property type="component" value="Unassembled WGS sequence"/>
</dbReference>
<keyword evidence="1" id="KW-0805">Transcription regulation</keyword>
<dbReference type="Pfam" id="PF12833">
    <property type="entry name" value="HTH_18"/>
    <property type="match status" value="1"/>
</dbReference>
<keyword evidence="2" id="KW-0238">DNA-binding</keyword>
<dbReference type="InterPro" id="IPR018062">
    <property type="entry name" value="HTH_AraC-typ_CS"/>
</dbReference>
<dbReference type="InterPro" id="IPR018060">
    <property type="entry name" value="HTH_AraC"/>
</dbReference>
<keyword evidence="3" id="KW-0804">Transcription</keyword>